<keyword evidence="4" id="KW-0472">Membrane</keyword>
<reference evidence="6 7" key="1">
    <citation type="journal article" date="2019" name="Environ. Microbiol.">
        <title>Species interactions and distinct microbial communities in high Arctic permafrost affected cryosols are associated with the CH4 and CO2 gas fluxes.</title>
        <authorList>
            <person name="Altshuler I."/>
            <person name="Hamel J."/>
            <person name="Turney S."/>
            <person name="Magnuson E."/>
            <person name="Levesque R."/>
            <person name="Greer C."/>
            <person name="Whyte L.G."/>
        </authorList>
    </citation>
    <scope>NUCLEOTIDE SEQUENCE [LARGE SCALE GENOMIC DNA]</scope>
    <source>
        <strain evidence="6 7">S9.3A</strain>
    </source>
</reference>
<evidence type="ECO:0000256" key="2">
    <source>
        <dbReference type="ARBA" id="ARBA00023163"/>
    </source>
</evidence>
<keyword evidence="4" id="KW-0812">Transmembrane</keyword>
<dbReference type="InterPro" id="IPR027383">
    <property type="entry name" value="Znf_put"/>
</dbReference>
<keyword evidence="7" id="KW-1185">Reference proteome</keyword>
<name>A0A502CMP6_9MICO</name>
<feature type="region of interest" description="Disordered" evidence="3">
    <location>
        <begin position="125"/>
        <end position="145"/>
    </location>
</feature>
<evidence type="ECO:0000256" key="4">
    <source>
        <dbReference type="SAM" id="Phobius"/>
    </source>
</evidence>
<feature type="region of interest" description="Disordered" evidence="3">
    <location>
        <begin position="190"/>
        <end position="216"/>
    </location>
</feature>
<comment type="caution">
    <text evidence="6">The sequence shown here is derived from an EMBL/GenBank/DDBJ whole genome shotgun (WGS) entry which is preliminary data.</text>
</comment>
<feature type="compositionally biased region" description="Gly residues" evidence="3">
    <location>
        <begin position="198"/>
        <end position="216"/>
    </location>
</feature>
<gene>
    <name evidence="6" type="ORF">EAH86_16810</name>
</gene>
<dbReference type="OrthoDB" id="5242431at2"/>
<protein>
    <recommendedName>
        <fullName evidence="5">Putative zinc-finger domain-containing protein</fullName>
    </recommendedName>
</protein>
<keyword evidence="2" id="KW-0804">Transcription</keyword>
<keyword evidence="4" id="KW-1133">Transmembrane helix</keyword>
<dbReference type="InterPro" id="IPR041916">
    <property type="entry name" value="Anti_sigma_zinc_sf"/>
</dbReference>
<feature type="domain" description="Putative zinc-finger" evidence="5">
    <location>
        <begin position="13"/>
        <end position="38"/>
    </location>
</feature>
<accession>A0A502CMP6</accession>
<evidence type="ECO:0000313" key="7">
    <source>
        <dbReference type="Proteomes" id="UP000317722"/>
    </source>
</evidence>
<proteinExistence type="predicted"/>
<dbReference type="RefSeq" id="WP_140742866.1">
    <property type="nucleotide sequence ID" value="NZ_RCZM01000006.1"/>
</dbReference>
<evidence type="ECO:0000256" key="3">
    <source>
        <dbReference type="SAM" id="MobiDB-lite"/>
    </source>
</evidence>
<dbReference type="Proteomes" id="UP000317722">
    <property type="component" value="Unassembled WGS sequence"/>
</dbReference>
<feature type="transmembrane region" description="Helical" evidence="4">
    <location>
        <begin position="101"/>
        <end position="122"/>
    </location>
</feature>
<keyword evidence="1" id="KW-0805">Transcription regulation</keyword>
<dbReference type="AlphaFoldDB" id="A0A502CMP6"/>
<evidence type="ECO:0000256" key="1">
    <source>
        <dbReference type="ARBA" id="ARBA00023015"/>
    </source>
</evidence>
<organism evidence="6 7">
    <name type="scientific">Pedococcus bigeumensis</name>
    <dbReference type="NCBI Taxonomy" id="433644"/>
    <lineage>
        <taxon>Bacteria</taxon>
        <taxon>Bacillati</taxon>
        <taxon>Actinomycetota</taxon>
        <taxon>Actinomycetes</taxon>
        <taxon>Micrococcales</taxon>
        <taxon>Intrasporangiaceae</taxon>
        <taxon>Pedococcus</taxon>
    </lineage>
</organism>
<dbReference type="EMBL" id="RCZM01000006">
    <property type="protein sequence ID" value="TPG13894.1"/>
    <property type="molecule type" value="Genomic_DNA"/>
</dbReference>
<feature type="compositionally biased region" description="Low complexity" evidence="3">
    <location>
        <begin position="131"/>
        <end position="140"/>
    </location>
</feature>
<sequence>MSTHDEYADWDAAYVLGALSVAERREYEEHLAGCAACRAAVAELAGMPGLLAQLPPGEVLAMDHGGALGAEADGDLMKLEPPASMMPELATRPTRLGRSRWLAPVAAAAAALLIGGVGGYAVSTAGRDDAPSPGSSSTSTGPGGGVVAGPGRLAFTAVEPSLMTAVVDVVPIANGTELRVECQYARSTASSATATGSGATGSGATGSGATGGSGGSGGGDYRVDYAIWVVDRAGRATELRDWTARPDRIMHPVGVSALPIAQIASVEIRQVDTGHTVMRASLT</sequence>
<evidence type="ECO:0000259" key="5">
    <source>
        <dbReference type="Pfam" id="PF13490"/>
    </source>
</evidence>
<dbReference type="Pfam" id="PF13490">
    <property type="entry name" value="zf-HC2"/>
    <property type="match status" value="1"/>
</dbReference>
<dbReference type="Gene3D" id="1.10.10.1320">
    <property type="entry name" value="Anti-sigma factor, zinc-finger domain"/>
    <property type="match status" value="1"/>
</dbReference>
<evidence type="ECO:0000313" key="6">
    <source>
        <dbReference type="EMBL" id="TPG13894.1"/>
    </source>
</evidence>